<evidence type="ECO:0000256" key="11">
    <source>
        <dbReference type="ARBA" id="ARBA00045497"/>
    </source>
</evidence>
<evidence type="ECO:0000256" key="9">
    <source>
        <dbReference type="ARBA" id="ARBA00023136"/>
    </source>
</evidence>
<dbReference type="InterPro" id="IPR045863">
    <property type="entry name" value="CorA_TM1_TM2"/>
</dbReference>
<dbReference type="PANTHER" id="PTHR46494">
    <property type="entry name" value="CORA FAMILY METAL ION TRANSPORTER (EUROFUNG)"/>
    <property type="match status" value="1"/>
</dbReference>
<name>A0A4R4S316_9ACTN</name>
<evidence type="ECO:0000313" key="14">
    <source>
        <dbReference type="Proteomes" id="UP000295621"/>
    </source>
</evidence>
<feature type="transmembrane region" description="Helical" evidence="12">
    <location>
        <begin position="266"/>
        <end position="285"/>
    </location>
</feature>
<evidence type="ECO:0000256" key="3">
    <source>
        <dbReference type="ARBA" id="ARBA00022448"/>
    </source>
</evidence>
<comment type="similarity">
    <text evidence="2">Belongs to the CorA metal ion transporter (MIT) (TC 1.A.35) family.</text>
</comment>
<dbReference type="GO" id="GO:0000287">
    <property type="term" value="F:magnesium ion binding"/>
    <property type="evidence" value="ECO:0007669"/>
    <property type="project" value="TreeGrafter"/>
</dbReference>
<evidence type="ECO:0000256" key="12">
    <source>
        <dbReference type="SAM" id="Phobius"/>
    </source>
</evidence>
<comment type="catalytic activity">
    <reaction evidence="10">
        <text>Mg(2+)(in) = Mg(2+)(out)</text>
        <dbReference type="Rhea" id="RHEA:29827"/>
        <dbReference type="ChEBI" id="CHEBI:18420"/>
    </reaction>
</comment>
<dbReference type="GO" id="GO:0050897">
    <property type="term" value="F:cobalt ion binding"/>
    <property type="evidence" value="ECO:0007669"/>
    <property type="project" value="TreeGrafter"/>
</dbReference>
<comment type="subcellular location">
    <subcellularLocation>
        <location evidence="1">Cell membrane</location>
        <topology evidence="1">Multi-pass membrane protein</topology>
    </subcellularLocation>
</comment>
<evidence type="ECO:0000256" key="4">
    <source>
        <dbReference type="ARBA" id="ARBA00022475"/>
    </source>
</evidence>
<evidence type="ECO:0000313" key="13">
    <source>
        <dbReference type="EMBL" id="TDC56901.1"/>
    </source>
</evidence>
<keyword evidence="4" id="KW-1003">Cell membrane</keyword>
<proteinExistence type="inferred from homology"/>
<dbReference type="InterPro" id="IPR002523">
    <property type="entry name" value="MgTranspt_CorA/ZnTranspt_ZntB"/>
</dbReference>
<dbReference type="OrthoDB" id="9803416at2"/>
<evidence type="ECO:0000256" key="1">
    <source>
        <dbReference type="ARBA" id="ARBA00004651"/>
    </source>
</evidence>
<dbReference type="Pfam" id="PF01544">
    <property type="entry name" value="CorA"/>
    <property type="match status" value="1"/>
</dbReference>
<dbReference type="SUPFAM" id="SSF144083">
    <property type="entry name" value="Magnesium transport protein CorA, transmembrane region"/>
    <property type="match status" value="1"/>
</dbReference>
<dbReference type="GO" id="GO:0015087">
    <property type="term" value="F:cobalt ion transmembrane transporter activity"/>
    <property type="evidence" value="ECO:0007669"/>
    <property type="project" value="TreeGrafter"/>
</dbReference>
<evidence type="ECO:0000256" key="10">
    <source>
        <dbReference type="ARBA" id="ARBA00034269"/>
    </source>
</evidence>
<sequence>MIVDKAIYLDGERQEIEGDISEAFERAKERGNAFLWVGLFEPTHEEFDVIVDELKLHPLAVEDALNAHQRPKLELYGDTLFAVLKTLEHHEDDALLVVGEIMLFIGDDFVITVRHGAINPLDIVRERVESEKWLLDAGPPGVLYAVCDLVADSYTRLARQVEADVIETERRVFEPGAADATELIYSLKRQVLQFRISVDPLVPVMEDLTQGRVALCAGLSEYFRDILDHLLRVDRMAEAQNDLLTGALAANLSLVTMQQNIDLRKISAWAAIVAVPMMIAGVYGMNFDHMPELHWSFGYPLVLAVMIGACLLLYRKLRSSGWL</sequence>
<dbReference type="PANTHER" id="PTHR46494:SF1">
    <property type="entry name" value="CORA FAMILY METAL ION TRANSPORTER (EUROFUNG)"/>
    <property type="match status" value="1"/>
</dbReference>
<dbReference type="CDD" id="cd12830">
    <property type="entry name" value="MtCorA-like"/>
    <property type="match status" value="1"/>
</dbReference>
<keyword evidence="14" id="KW-1185">Reference proteome</keyword>
<evidence type="ECO:0000256" key="8">
    <source>
        <dbReference type="ARBA" id="ARBA00023065"/>
    </source>
</evidence>
<dbReference type="AlphaFoldDB" id="A0A4R4S316"/>
<comment type="caution">
    <text evidence="13">The sequence shown here is derived from an EMBL/GenBank/DDBJ whole genome shotgun (WGS) entry which is preliminary data.</text>
</comment>
<dbReference type="Proteomes" id="UP000295621">
    <property type="component" value="Unassembled WGS sequence"/>
</dbReference>
<organism evidence="13 14">
    <name type="scientific">Jiangella ureilytica</name>
    <dbReference type="NCBI Taxonomy" id="2530374"/>
    <lineage>
        <taxon>Bacteria</taxon>
        <taxon>Bacillati</taxon>
        <taxon>Actinomycetota</taxon>
        <taxon>Actinomycetes</taxon>
        <taxon>Jiangellales</taxon>
        <taxon>Jiangellaceae</taxon>
        <taxon>Jiangella</taxon>
    </lineage>
</organism>
<keyword evidence="7 12" id="KW-1133">Transmembrane helix</keyword>
<feature type="transmembrane region" description="Helical" evidence="12">
    <location>
        <begin position="297"/>
        <end position="314"/>
    </location>
</feature>
<comment type="function">
    <text evidence="11">Mediates influx of magnesium ions. Alternates between open and closed states. Activated by low cytoplasmic Mg(2+) levels. Inactive when cytoplasmic Mg(2+) levels are high.</text>
</comment>
<dbReference type="Gene3D" id="3.30.460.20">
    <property type="entry name" value="CorA soluble domain-like"/>
    <property type="match status" value="1"/>
</dbReference>
<dbReference type="SUPFAM" id="SSF143865">
    <property type="entry name" value="CorA soluble domain-like"/>
    <property type="match status" value="1"/>
</dbReference>
<evidence type="ECO:0000256" key="6">
    <source>
        <dbReference type="ARBA" id="ARBA00022842"/>
    </source>
</evidence>
<protein>
    <submittedName>
        <fullName evidence="13">Magnesium and cobalt transport protein CorA</fullName>
    </submittedName>
</protein>
<gene>
    <name evidence="13" type="ORF">E1212_00095</name>
</gene>
<dbReference type="GO" id="GO:0015095">
    <property type="term" value="F:magnesium ion transmembrane transporter activity"/>
    <property type="evidence" value="ECO:0007669"/>
    <property type="project" value="TreeGrafter"/>
</dbReference>
<dbReference type="GO" id="GO:0005886">
    <property type="term" value="C:plasma membrane"/>
    <property type="evidence" value="ECO:0007669"/>
    <property type="project" value="UniProtKB-SubCell"/>
</dbReference>
<accession>A0A4R4S316</accession>
<evidence type="ECO:0000256" key="7">
    <source>
        <dbReference type="ARBA" id="ARBA00022989"/>
    </source>
</evidence>
<dbReference type="InterPro" id="IPR045861">
    <property type="entry name" value="CorA_cytoplasmic_dom"/>
</dbReference>
<dbReference type="Gene3D" id="1.20.58.340">
    <property type="entry name" value="Magnesium transport protein CorA, transmembrane region"/>
    <property type="match status" value="2"/>
</dbReference>
<keyword evidence="9 12" id="KW-0472">Membrane</keyword>
<evidence type="ECO:0000256" key="5">
    <source>
        <dbReference type="ARBA" id="ARBA00022692"/>
    </source>
</evidence>
<evidence type="ECO:0000256" key="2">
    <source>
        <dbReference type="ARBA" id="ARBA00009765"/>
    </source>
</evidence>
<reference evidence="13 14" key="1">
    <citation type="submission" date="2019-02" db="EMBL/GenBank/DDBJ databases">
        <title>Draft genome sequences of novel Actinobacteria.</title>
        <authorList>
            <person name="Sahin N."/>
            <person name="Ay H."/>
            <person name="Saygin H."/>
        </authorList>
    </citation>
    <scope>NUCLEOTIDE SEQUENCE [LARGE SCALE GENOMIC DNA]</scope>
    <source>
        <strain evidence="13 14">KC603</strain>
    </source>
</reference>
<keyword evidence="5 12" id="KW-0812">Transmembrane</keyword>
<dbReference type="EMBL" id="SMKL01000001">
    <property type="protein sequence ID" value="TDC56901.1"/>
    <property type="molecule type" value="Genomic_DNA"/>
</dbReference>
<dbReference type="RefSeq" id="WP_131977279.1">
    <property type="nucleotide sequence ID" value="NZ_SMKL01000001.1"/>
</dbReference>
<dbReference type="FunFam" id="1.20.58.340:FF:000004">
    <property type="entry name" value="Magnesium transport protein CorA"/>
    <property type="match status" value="1"/>
</dbReference>
<keyword evidence="6" id="KW-0460">Magnesium</keyword>
<keyword evidence="8" id="KW-0406">Ion transport</keyword>
<keyword evidence="3" id="KW-0813">Transport</keyword>